<evidence type="ECO:0008006" key="4">
    <source>
        <dbReference type="Google" id="ProtNLM"/>
    </source>
</evidence>
<evidence type="ECO:0000313" key="2">
    <source>
        <dbReference type="EMBL" id="KAK6206282.1"/>
    </source>
</evidence>
<dbReference type="EMBL" id="JASAOK010000056">
    <property type="protein sequence ID" value="KAK6206282.1"/>
    <property type="molecule type" value="Genomic_DNA"/>
</dbReference>
<dbReference type="Proteomes" id="UP001327957">
    <property type="component" value="Unassembled WGS sequence"/>
</dbReference>
<gene>
    <name evidence="2" type="ORF">QIS74_13701</name>
</gene>
<accession>A0AAV9SSX8</accession>
<evidence type="ECO:0000313" key="3">
    <source>
        <dbReference type="Proteomes" id="UP001327957"/>
    </source>
</evidence>
<protein>
    <recommendedName>
        <fullName evidence="4">BZIP domain-containing protein</fullName>
    </recommendedName>
</protein>
<dbReference type="AlphaFoldDB" id="A0AAV9SSX8"/>
<organism evidence="2 3">
    <name type="scientific">Colletotrichum tabaci</name>
    <dbReference type="NCBI Taxonomy" id="1209068"/>
    <lineage>
        <taxon>Eukaryota</taxon>
        <taxon>Fungi</taxon>
        <taxon>Dikarya</taxon>
        <taxon>Ascomycota</taxon>
        <taxon>Pezizomycotina</taxon>
        <taxon>Sordariomycetes</taxon>
        <taxon>Hypocreomycetidae</taxon>
        <taxon>Glomerellales</taxon>
        <taxon>Glomerellaceae</taxon>
        <taxon>Colletotrichum</taxon>
        <taxon>Colletotrichum destructivum species complex</taxon>
    </lineage>
</organism>
<sequence length="115" mass="12660">MNDVDGRLKRRKNKALKCELEKTLQEQDRRKTQDDAAAGAAGPSGAANAPWRRVSFRNHTDIIHLPGSPLVHDDDDDDGDSAPTPPLEHRPYAPLVEGTAETPAAQQQTGDTRRR</sequence>
<proteinExistence type="predicted"/>
<keyword evidence="3" id="KW-1185">Reference proteome</keyword>
<name>A0AAV9SSX8_9PEZI</name>
<comment type="caution">
    <text evidence="2">The sequence shown here is derived from an EMBL/GenBank/DDBJ whole genome shotgun (WGS) entry which is preliminary data.</text>
</comment>
<evidence type="ECO:0000256" key="1">
    <source>
        <dbReference type="SAM" id="MobiDB-lite"/>
    </source>
</evidence>
<feature type="compositionally biased region" description="Polar residues" evidence="1">
    <location>
        <begin position="104"/>
        <end position="115"/>
    </location>
</feature>
<feature type="region of interest" description="Disordered" evidence="1">
    <location>
        <begin position="1"/>
        <end position="115"/>
    </location>
</feature>
<feature type="compositionally biased region" description="Low complexity" evidence="1">
    <location>
        <begin position="36"/>
        <end position="49"/>
    </location>
</feature>
<feature type="compositionally biased region" description="Basic and acidic residues" evidence="1">
    <location>
        <begin position="16"/>
        <end position="34"/>
    </location>
</feature>
<reference evidence="2 3" key="1">
    <citation type="submission" date="2023-04" db="EMBL/GenBank/DDBJ databases">
        <title>Colletotrichum tabacum stain YC1 causing leaf anthracnose on Nicotiana tabacum(L.) cv.</title>
        <authorList>
            <person name="Ji Z."/>
            <person name="Wang M."/>
            <person name="Zhang J."/>
            <person name="Wang N."/>
            <person name="Zhou Z."/>
        </authorList>
    </citation>
    <scope>NUCLEOTIDE SEQUENCE [LARGE SCALE GENOMIC DNA]</scope>
    <source>
        <strain evidence="2 3">YC1</strain>
    </source>
</reference>